<feature type="region of interest" description="Disordered" evidence="1">
    <location>
        <begin position="108"/>
        <end position="130"/>
    </location>
</feature>
<evidence type="ECO:0000313" key="2">
    <source>
        <dbReference type="EnsemblPlants" id="LPERR04G10060.1"/>
    </source>
</evidence>
<evidence type="ECO:0000256" key="1">
    <source>
        <dbReference type="SAM" id="MobiDB-lite"/>
    </source>
</evidence>
<dbReference type="EnsemblPlants" id="LPERR04G10060.1">
    <property type="protein sequence ID" value="LPERR04G10060.1"/>
    <property type="gene ID" value="LPERR04G10060"/>
</dbReference>
<reference evidence="3" key="2">
    <citation type="submission" date="2013-12" db="EMBL/GenBank/DDBJ databases">
        <authorList>
            <person name="Yu Y."/>
            <person name="Lee S."/>
            <person name="de Baynast K."/>
            <person name="Wissotski M."/>
            <person name="Liu L."/>
            <person name="Talag J."/>
            <person name="Goicoechea J."/>
            <person name="Angelova A."/>
            <person name="Jetty R."/>
            <person name="Kudrna D."/>
            <person name="Golser W."/>
            <person name="Rivera L."/>
            <person name="Zhang J."/>
            <person name="Wing R."/>
        </authorList>
    </citation>
    <scope>NUCLEOTIDE SEQUENCE</scope>
</reference>
<reference evidence="2" key="3">
    <citation type="submission" date="2015-04" db="UniProtKB">
        <authorList>
            <consortium name="EnsemblPlants"/>
        </authorList>
    </citation>
    <scope>IDENTIFICATION</scope>
</reference>
<dbReference type="PANTHER" id="PTHR34666:SF3">
    <property type="entry name" value="OS04G0436000 PROTEIN"/>
    <property type="match status" value="1"/>
</dbReference>
<keyword evidence="3" id="KW-1185">Reference proteome</keyword>
<feature type="region of interest" description="Disordered" evidence="1">
    <location>
        <begin position="37"/>
        <end position="71"/>
    </location>
</feature>
<protein>
    <submittedName>
        <fullName evidence="2">Uncharacterized protein</fullName>
    </submittedName>
</protein>
<proteinExistence type="predicted"/>
<sequence>MDDFTFPTTASPELAAEPLRLHRRLLHFAASPLWFPSSAPPEFMDDREEEEGNSKMAETSELLRGGDGDGEEEKMDMLWEDFNEELQQQVVKRVGSCPMEAAAEGMEVCSPGESASDAESEPAVMRRGGGGGGGCAPALMMRATSRAGGTGHYRRTTSWVLLMKIFRRLFVIEKTISASGRHGRPPPPPRR</sequence>
<dbReference type="Proteomes" id="UP000032180">
    <property type="component" value="Chromosome 4"/>
</dbReference>
<reference evidence="2 3" key="1">
    <citation type="submission" date="2012-08" db="EMBL/GenBank/DDBJ databases">
        <title>Oryza genome evolution.</title>
        <authorList>
            <person name="Wing R.A."/>
        </authorList>
    </citation>
    <scope>NUCLEOTIDE SEQUENCE</scope>
</reference>
<dbReference type="AlphaFoldDB" id="A0A0D9W567"/>
<dbReference type="PANTHER" id="PTHR34666">
    <property type="entry name" value="EXPRESSED PROTEIN"/>
    <property type="match status" value="1"/>
</dbReference>
<organism evidence="2 3">
    <name type="scientific">Leersia perrieri</name>
    <dbReference type="NCBI Taxonomy" id="77586"/>
    <lineage>
        <taxon>Eukaryota</taxon>
        <taxon>Viridiplantae</taxon>
        <taxon>Streptophyta</taxon>
        <taxon>Embryophyta</taxon>
        <taxon>Tracheophyta</taxon>
        <taxon>Spermatophyta</taxon>
        <taxon>Magnoliopsida</taxon>
        <taxon>Liliopsida</taxon>
        <taxon>Poales</taxon>
        <taxon>Poaceae</taxon>
        <taxon>BOP clade</taxon>
        <taxon>Oryzoideae</taxon>
        <taxon>Oryzeae</taxon>
        <taxon>Oryzinae</taxon>
        <taxon>Leersia</taxon>
    </lineage>
</organism>
<dbReference type="HOGENOM" id="CLU_116042_0_0_1"/>
<dbReference type="eggNOG" id="ENOG502S5RY">
    <property type="taxonomic scope" value="Eukaryota"/>
</dbReference>
<dbReference type="Gramene" id="LPERR04G10060.1">
    <property type="protein sequence ID" value="LPERR04G10060.1"/>
    <property type="gene ID" value="LPERR04G10060"/>
</dbReference>
<name>A0A0D9W567_9ORYZ</name>
<evidence type="ECO:0000313" key="3">
    <source>
        <dbReference type="Proteomes" id="UP000032180"/>
    </source>
</evidence>
<accession>A0A0D9W567</accession>